<accession>A0ABT1Q0L4</accession>
<evidence type="ECO:0000313" key="2">
    <source>
        <dbReference type="Proteomes" id="UP001057702"/>
    </source>
</evidence>
<sequence>MSLHVTIVHACRRAGRGGSPTAVVDETLLTAADRRTVPVAAGTSHAVFTSVEEHGPGRPAASLRFFTAAGELPACGHGTVAALAVLAERAQAREYEAVLRAGSRTFLGRATGGDNRYEAVFDPGPVRLRTPAAAESEPVLAALGMDPAEASAGCRIASVGRPRMLVQVADRHALADLAPSMPRLRAACDRLGLLGCYVYSTPSPDGRAAARMFAPSIGVPEDIANANSTACLAAHLAGHGLSALDVDMGDSLGQPSTIATIATRTRPGPAGPLIRVGGTASIATGISLI</sequence>
<comment type="caution">
    <text evidence="1">The sequence shown here is derived from an EMBL/GenBank/DDBJ whole genome shotgun (WGS) entry which is preliminary data.</text>
</comment>
<dbReference type="InterPro" id="IPR003719">
    <property type="entry name" value="Phenazine_PhzF-like"/>
</dbReference>
<dbReference type="Proteomes" id="UP001057702">
    <property type="component" value="Unassembled WGS sequence"/>
</dbReference>
<dbReference type="PANTHER" id="PTHR13774">
    <property type="entry name" value="PHENAZINE BIOSYNTHESIS PROTEIN"/>
    <property type="match status" value="1"/>
</dbReference>
<evidence type="ECO:0000313" key="1">
    <source>
        <dbReference type="EMBL" id="MCQ4083475.1"/>
    </source>
</evidence>
<proteinExistence type="predicted"/>
<reference evidence="1" key="1">
    <citation type="submission" date="2022-06" db="EMBL/GenBank/DDBJ databases">
        <title>Draft genome sequence of Streptomyces sp. RB6PN25 isolated from peat swamp forest in Thailand.</title>
        <authorList>
            <person name="Duangmal K."/>
            <person name="Klaysubun C."/>
        </authorList>
    </citation>
    <scope>NUCLEOTIDE SEQUENCE</scope>
    <source>
        <strain evidence="1">RB6PN25</strain>
    </source>
</reference>
<dbReference type="Gene3D" id="3.10.310.10">
    <property type="entry name" value="Diaminopimelate Epimerase, Chain A, domain 1"/>
    <property type="match status" value="2"/>
</dbReference>
<dbReference type="RefSeq" id="WP_255922433.1">
    <property type="nucleotide sequence ID" value="NZ_JANFNG010000022.1"/>
</dbReference>
<name>A0ABT1Q0L4_9ACTN</name>
<protein>
    <submittedName>
        <fullName evidence="1">PhzF family phenazine biosynthesis protein</fullName>
    </submittedName>
</protein>
<keyword evidence="2" id="KW-1185">Reference proteome</keyword>
<dbReference type="EMBL" id="JANFNG010000022">
    <property type="protein sequence ID" value="MCQ4083475.1"/>
    <property type="molecule type" value="Genomic_DNA"/>
</dbReference>
<dbReference type="PIRSF" id="PIRSF016184">
    <property type="entry name" value="PhzC_PhzF"/>
    <property type="match status" value="1"/>
</dbReference>
<dbReference type="Pfam" id="PF02567">
    <property type="entry name" value="PhzC-PhzF"/>
    <property type="match status" value="1"/>
</dbReference>
<dbReference type="SUPFAM" id="SSF54506">
    <property type="entry name" value="Diaminopimelate epimerase-like"/>
    <property type="match status" value="1"/>
</dbReference>
<gene>
    <name evidence="1" type="ORF">NGB36_23460</name>
</gene>
<organism evidence="1 2">
    <name type="scientific">Streptomyces humicola</name>
    <dbReference type="NCBI Taxonomy" id="2953240"/>
    <lineage>
        <taxon>Bacteria</taxon>
        <taxon>Bacillati</taxon>
        <taxon>Actinomycetota</taxon>
        <taxon>Actinomycetes</taxon>
        <taxon>Kitasatosporales</taxon>
        <taxon>Streptomycetaceae</taxon>
        <taxon>Streptomyces</taxon>
    </lineage>
</organism>